<protein>
    <submittedName>
        <fullName evidence="2">Uncharacterized protein</fullName>
    </submittedName>
</protein>
<evidence type="ECO:0000313" key="3">
    <source>
        <dbReference type="Proteomes" id="UP000828465"/>
    </source>
</evidence>
<evidence type="ECO:0000313" key="2">
    <source>
        <dbReference type="EMBL" id="QZI86111.1"/>
    </source>
</evidence>
<sequence>MRNIQKMGNSHQVPEDEYVPRKHRSRKQKRGEVRELKRSWDINDDKQAFGKHSLRR</sequence>
<feature type="compositionally biased region" description="Polar residues" evidence="1">
    <location>
        <begin position="1"/>
        <end position="12"/>
    </location>
</feature>
<dbReference type="Proteomes" id="UP000828465">
    <property type="component" value="Segment"/>
</dbReference>
<name>A0AAE8C4S6_9CAUD</name>
<organism evidence="2 3">
    <name type="scientific">Vibrio phage 15E36.1</name>
    <dbReference type="NCBI Taxonomy" id="2859290"/>
    <lineage>
        <taxon>Viruses</taxon>
        <taxon>Duplodnaviria</taxon>
        <taxon>Heunggongvirae</taxon>
        <taxon>Uroviricota</taxon>
        <taxon>Caudoviricetes</taxon>
        <taxon>Autographivirales</taxon>
        <taxon>Autosignataviridae</taxon>
        <taxon>Colwellvirinae</taxon>
        <taxon>Roscoffvirus</taxon>
        <taxon>Roscoffvirus rv15E36</taxon>
    </lineage>
</organism>
<keyword evidence="3" id="KW-1185">Reference proteome</keyword>
<reference evidence="2" key="1">
    <citation type="submission" date="2021-03" db="EMBL/GenBank/DDBJ databases">
        <title>Rapid evolution of virus immunity in the wild.</title>
        <authorList>
            <person name="Piel D."/>
            <person name="Bruto M."/>
            <person name="Labreuche Y."/>
            <person name="Blanquart F."/>
            <person name="Chenivesse S."/>
            <person name="Lepanse S."/>
            <person name="James A."/>
            <person name="Garcia Cruz R."/>
            <person name="Dubert J."/>
            <person name="Petton B."/>
            <person name="Lieberman E."/>
            <person name="Wegner M.K."/>
            <person name="Hussain F.A."/>
            <person name="Kauffman K.K."/>
            <person name="Polz M.F."/>
            <person name="Gandon S."/>
            <person name="Bikard D."/>
            <person name="Le Roux F."/>
        </authorList>
    </citation>
    <scope>NUCLEOTIDE SEQUENCE</scope>
</reference>
<dbReference type="EMBL" id="MW865291">
    <property type="protein sequence ID" value="QZI86111.1"/>
    <property type="molecule type" value="Genomic_DNA"/>
</dbReference>
<feature type="region of interest" description="Disordered" evidence="1">
    <location>
        <begin position="1"/>
        <end position="35"/>
    </location>
</feature>
<evidence type="ECO:0000256" key="1">
    <source>
        <dbReference type="SAM" id="MobiDB-lite"/>
    </source>
</evidence>
<gene>
    <name evidence="2" type="ORF">PODOV006v2_p0017</name>
</gene>
<accession>A0AAE8C4S6</accession>
<proteinExistence type="predicted"/>